<protein>
    <recommendedName>
        <fullName evidence="4">DUF3000 domain-containing protein</fullName>
    </recommendedName>
</protein>
<comment type="caution">
    <text evidence="2">The sequence shown here is derived from an EMBL/GenBank/DDBJ whole genome shotgun (WGS) entry which is preliminary data.</text>
</comment>
<gene>
    <name evidence="2" type="ORF">AQ490_01005</name>
</gene>
<reference evidence="2 3" key="1">
    <citation type="submission" date="2015-10" db="EMBL/GenBank/DDBJ databases">
        <title>Draft genome sequence of pyrrolomycin-producing Streptomyces vitaminophilus.</title>
        <authorList>
            <person name="Graham D.E."/>
            <person name="Mahan K.M."/>
            <person name="Klingeman D.M."/>
            <person name="Hettich R.L."/>
            <person name="Parry R.J."/>
        </authorList>
    </citation>
    <scope>NUCLEOTIDE SEQUENCE [LARGE SCALE GENOMIC DNA]</scope>
    <source>
        <strain evidence="2 3">ATCC 31673</strain>
    </source>
</reference>
<dbReference type="eggNOG" id="ENOG50318WM">
    <property type="taxonomic scope" value="Bacteria"/>
</dbReference>
<evidence type="ECO:0000313" key="2">
    <source>
        <dbReference type="EMBL" id="KRV51375.1"/>
    </source>
</evidence>
<dbReference type="Pfam" id="PF11452">
    <property type="entry name" value="DUF3000"/>
    <property type="match status" value="1"/>
</dbReference>
<feature type="compositionally biased region" description="Gly residues" evidence="1">
    <location>
        <begin position="168"/>
        <end position="186"/>
    </location>
</feature>
<feature type="region of interest" description="Disordered" evidence="1">
    <location>
        <begin position="165"/>
        <end position="198"/>
    </location>
</feature>
<name>A0A0T6M072_WENVI</name>
<sequence length="198" mass="20355">MDALRAATVRPEVELTPTRPPARLATYAYAVTGTVQQDGAELADGRLVLLHEPAGQGAWHGTFRLVTLVRADLEPEMAADPLLAEVGWSWLTGALQAHGAAYEAPSGTVSRCSSHYFGGLGARPVSTTVEIRASWTPREPEAGPDLLPHLAAWCDLLCASAGLPPATPGGGGGTGGEGPGGPGGGPVVPMPSRRGPRR</sequence>
<dbReference type="STRING" id="76728.AQ490_01005"/>
<dbReference type="InterPro" id="IPR021555">
    <property type="entry name" value="DUF3000"/>
</dbReference>
<accession>A0A0T6M072</accession>
<keyword evidence="3" id="KW-1185">Reference proteome</keyword>
<dbReference type="EMBL" id="LLZU01000001">
    <property type="protein sequence ID" value="KRV51375.1"/>
    <property type="molecule type" value="Genomic_DNA"/>
</dbReference>
<proteinExistence type="predicted"/>
<dbReference type="Proteomes" id="UP000050867">
    <property type="component" value="Unassembled WGS sequence"/>
</dbReference>
<dbReference type="AlphaFoldDB" id="A0A0T6M072"/>
<evidence type="ECO:0008006" key="4">
    <source>
        <dbReference type="Google" id="ProtNLM"/>
    </source>
</evidence>
<evidence type="ECO:0000313" key="3">
    <source>
        <dbReference type="Proteomes" id="UP000050867"/>
    </source>
</evidence>
<organism evidence="2 3">
    <name type="scientific">Wenjunlia vitaminophila</name>
    <name type="common">Streptomyces vitaminophilus</name>
    <dbReference type="NCBI Taxonomy" id="76728"/>
    <lineage>
        <taxon>Bacteria</taxon>
        <taxon>Bacillati</taxon>
        <taxon>Actinomycetota</taxon>
        <taxon>Actinomycetes</taxon>
        <taxon>Kitasatosporales</taxon>
        <taxon>Streptomycetaceae</taxon>
        <taxon>Wenjunlia</taxon>
    </lineage>
</organism>
<evidence type="ECO:0000256" key="1">
    <source>
        <dbReference type="SAM" id="MobiDB-lite"/>
    </source>
</evidence>